<sequence length="177" mass="20174">MSLLWNTDPLFNDPFFRTPFPSLLDGYVRSIMQPTLMIGDADSTNQEESTDLNNQQVSTRKRRDLDTFLRGPRVDVTETDKEYVIKADLPGLSKSDVQIHVSDGALTLEGERKHEHEEKTDRRHVVERSFGKFSRRIRLPPDAQVDNAKATMENGVLQIALAKKAPEKEEKKLIALL</sequence>
<comment type="similarity">
    <text evidence="2 3">Belongs to the small heat shock protein (HSP20) family.</text>
</comment>
<keyword evidence="6" id="KW-1185">Reference proteome</keyword>
<dbReference type="CDD" id="cd06464">
    <property type="entry name" value="ACD_sHsps-like"/>
    <property type="match status" value="1"/>
</dbReference>
<accession>A0A0L0H687</accession>
<dbReference type="OrthoDB" id="1431247at2759"/>
<protein>
    <recommendedName>
        <fullName evidence="4">SHSP domain-containing protein</fullName>
    </recommendedName>
</protein>
<dbReference type="EMBL" id="KQ257470">
    <property type="protein sequence ID" value="KNC96228.1"/>
    <property type="molecule type" value="Genomic_DNA"/>
</dbReference>
<dbReference type="FunCoup" id="A0A0L0H687">
    <property type="interactions" value="136"/>
</dbReference>
<dbReference type="InterPro" id="IPR002068">
    <property type="entry name" value="A-crystallin/Hsp20_dom"/>
</dbReference>
<keyword evidence="1" id="KW-0346">Stress response</keyword>
<proteinExistence type="inferred from homology"/>
<dbReference type="eggNOG" id="KOG0710">
    <property type="taxonomic scope" value="Eukaryota"/>
</dbReference>
<feature type="domain" description="SHSP" evidence="4">
    <location>
        <begin position="65"/>
        <end position="177"/>
    </location>
</feature>
<dbReference type="PROSITE" id="PS01031">
    <property type="entry name" value="SHSP"/>
    <property type="match status" value="1"/>
</dbReference>
<dbReference type="Proteomes" id="UP000053201">
    <property type="component" value="Unassembled WGS sequence"/>
</dbReference>
<dbReference type="Gene3D" id="2.60.40.790">
    <property type="match status" value="1"/>
</dbReference>
<dbReference type="InParanoid" id="A0A0L0H687"/>
<dbReference type="VEuPathDB" id="FungiDB:SPPG_08381"/>
<evidence type="ECO:0000259" key="4">
    <source>
        <dbReference type="PROSITE" id="PS01031"/>
    </source>
</evidence>
<dbReference type="OMA" id="WRETENA"/>
<dbReference type="RefSeq" id="XP_016604268.1">
    <property type="nucleotide sequence ID" value="XM_016756540.1"/>
</dbReference>
<name>A0A0L0H687_SPIPD</name>
<evidence type="ECO:0000313" key="6">
    <source>
        <dbReference type="Proteomes" id="UP000053201"/>
    </source>
</evidence>
<dbReference type="InterPro" id="IPR008978">
    <property type="entry name" value="HSP20-like_chaperone"/>
</dbReference>
<evidence type="ECO:0000313" key="5">
    <source>
        <dbReference type="EMBL" id="KNC96228.1"/>
    </source>
</evidence>
<organism evidence="5 6">
    <name type="scientific">Spizellomyces punctatus (strain DAOM BR117)</name>
    <dbReference type="NCBI Taxonomy" id="645134"/>
    <lineage>
        <taxon>Eukaryota</taxon>
        <taxon>Fungi</taxon>
        <taxon>Fungi incertae sedis</taxon>
        <taxon>Chytridiomycota</taxon>
        <taxon>Chytridiomycota incertae sedis</taxon>
        <taxon>Chytridiomycetes</taxon>
        <taxon>Spizellomycetales</taxon>
        <taxon>Spizellomycetaceae</taxon>
        <taxon>Spizellomyces</taxon>
    </lineage>
</organism>
<dbReference type="GeneID" id="27691550"/>
<dbReference type="AlphaFoldDB" id="A0A0L0H687"/>
<evidence type="ECO:0000256" key="3">
    <source>
        <dbReference type="RuleBase" id="RU003616"/>
    </source>
</evidence>
<dbReference type="Pfam" id="PF00011">
    <property type="entry name" value="HSP20"/>
    <property type="match status" value="1"/>
</dbReference>
<dbReference type="SUPFAM" id="SSF49764">
    <property type="entry name" value="HSP20-like chaperones"/>
    <property type="match status" value="1"/>
</dbReference>
<gene>
    <name evidence="5" type="ORF">SPPG_08381</name>
</gene>
<evidence type="ECO:0000256" key="1">
    <source>
        <dbReference type="ARBA" id="ARBA00023016"/>
    </source>
</evidence>
<evidence type="ECO:0000256" key="2">
    <source>
        <dbReference type="PROSITE-ProRule" id="PRU00285"/>
    </source>
</evidence>
<dbReference type="STRING" id="645134.A0A0L0H687"/>
<dbReference type="InterPro" id="IPR031107">
    <property type="entry name" value="Small_HSP"/>
</dbReference>
<dbReference type="PANTHER" id="PTHR11527">
    <property type="entry name" value="HEAT-SHOCK PROTEIN 20 FAMILY MEMBER"/>
    <property type="match status" value="1"/>
</dbReference>
<reference evidence="5 6" key="1">
    <citation type="submission" date="2009-08" db="EMBL/GenBank/DDBJ databases">
        <title>The Genome Sequence of Spizellomyces punctatus strain DAOM BR117.</title>
        <authorList>
            <consortium name="The Broad Institute Genome Sequencing Platform"/>
            <person name="Russ C."/>
            <person name="Cuomo C."/>
            <person name="Shea T."/>
            <person name="Young S.K."/>
            <person name="Zeng Q."/>
            <person name="Koehrsen M."/>
            <person name="Haas B."/>
            <person name="Borodovsky M."/>
            <person name="Guigo R."/>
            <person name="Alvarado L."/>
            <person name="Berlin A."/>
            <person name="Bochicchio J."/>
            <person name="Borenstein D."/>
            <person name="Chapman S."/>
            <person name="Chen Z."/>
            <person name="Engels R."/>
            <person name="Freedman E."/>
            <person name="Gellesch M."/>
            <person name="Goldberg J."/>
            <person name="Griggs A."/>
            <person name="Gujja S."/>
            <person name="Heiman D."/>
            <person name="Hepburn T."/>
            <person name="Howarth C."/>
            <person name="Jen D."/>
            <person name="Larson L."/>
            <person name="Lewis B."/>
            <person name="Mehta T."/>
            <person name="Park D."/>
            <person name="Pearson M."/>
            <person name="Roberts A."/>
            <person name="Saif S."/>
            <person name="Shenoy N."/>
            <person name="Sisk P."/>
            <person name="Stolte C."/>
            <person name="Sykes S."/>
            <person name="Thomson T."/>
            <person name="Walk T."/>
            <person name="White J."/>
            <person name="Yandava C."/>
            <person name="Burger G."/>
            <person name="Gray M.W."/>
            <person name="Holland P.W.H."/>
            <person name="King N."/>
            <person name="Lang F.B.F."/>
            <person name="Roger A.J."/>
            <person name="Ruiz-Trillo I."/>
            <person name="Lander E."/>
            <person name="Nusbaum C."/>
        </authorList>
    </citation>
    <scope>NUCLEOTIDE SEQUENCE [LARGE SCALE GENOMIC DNA]</scope>
    <source>
        <strain evidence="5 6">DAOM BR117</strain>
    </source>
</reference>